<keyword evidence="3" id="KW-1185">Reference proteome</keyword>
<dbReference type="Pfam" id="PF02036">
    <property type="entry name" value="SCP2"/>
    <property type="match status" value="1"/>
</dbReference>
<protein>
    <submittedName>
        <fullName evidence="2">Sterol carrier protein</fullName>
    </submittedName>
</protein>
<dbReference type="InterPro" id="IPR036527">
    <property type="entry name" value="SCP2_sterol-bd_dom_sf"/>
</dbReference>
<dbReference type="RefSeq" id="WP_307242263.1">
    <property type="nucleotide sequence ID" value="NZ_JAUSUZ010000001.1"/>
</dbReference>
<evidence type="ECO:0000313" key="2">
    <source>
        <dbReference type="EMBL" id="MDQ0367916.1"/>
    </source>
</evidence>
<dbReference type="SUPFAM" id="SSF55718">
    <property type="entry name" value="SCP-like"/>
    <property type="match status" value="1"/>
</dbReference>
<dbReference type="Proteomes" id="UP001240236">
    <property type="component" value="Unassembled WGS sequence"/>
</dbReference>
<dbReference type="Gene3D" id="3.30.1050.10">
    <property type="entry name" value="SCP2 sterol-binding domain"/>
    <property type="match status" value="1"/>
</dbReference>
<feature type="domain" description="SCP2" evidence="1">
    <location>
        <begin position="47"/>
        <end position="146"/>
    </location>
</feature>
<sequence>MTDFDPATFATMEPREFAKIVKATPDSTITEVMSGPQRQLILDEVFARMPKQFRPERAGQTSAVIHWTVTGRPDGGADTYEIVIDGGACTLSPSTDRKADLTLTVAPVPFVKLISGLGNPVMMFMGGKLKADGNLGLAAQIQTLFDIPKA</sequence>
<evidence type="ECO:0000313" key="3">
    <source>
        <dbReference type="Proteomes" id="UP001240236"/>
    </source>
</evidence>
<dbReference type="InterPro" id="IPR003033">
    <property type="entry name" value="SCP2_sterol-bd_dom"/>
</dbReference>
<evidence type="ECO:0000259" key="1">
    <source>
        <dbReference type="Pfam" id="PF02036"/>
    </source>
</evidence>
<reference evidence="2 3" key="1">
    <citation type="submission" date="2023-07" db="EMBL/GenBank/DDBJ databases">
        <title>Sequencing the genomes of 1000 actinobacteria strains.</title>
        <authorList>
            <person name="Klenk H.-P."/>
        </authorList>
    </citation>
    <scope>NUCLEOTIDE SEQUENCE [LARGE SCALE GENOMIC DNA]</scope>
    <source>
        <strain evidence="2 3">DSM 44709</strain>
    </source>
</reference>
<name>A0AAE3W224_9ACTN</name>
<dbReference type="AlphaFoldDB" id="A0AAE3W224"/>
<organism evidence="2 3">
    <name type="scientific">Catenuloplanes indicus</name>
    <dbReference type="NCBI Taxonomy" id="137267"/>
    <lineage>
        <taxon>Bacteria</taxon>
        <taxon>Bacillati</taxon>
        <taxon>Actinomycetota</taxon>
        <taxon>Actinomycetes</taxon>
        <taxon>Micromonosporales</taxon>
        <taxon>Micromonosporaceae</taxon>
        <taxon>Catenuloplanes</taxon>
    </lineage>
</organism>
<accession>A0AAE3W224</accession>
<dbReference type="EMBL" id="JAUSUZ010000001">
    <property type="protein sequence ID" value="MDQ0367916.1"/>
    <property type="molecule type" value="Genomic_DNA"/>
</dbReference>
<gene>
    <name evidence="2" type="ORF">J2S42_004585</name>
</gene>
<comment type="caution">
    <text evidence="2">The sequence shown here is derived from an EMBL/GenBank/DDBJ whole genome shotgun (WGS) entry which is preliminary data.</text>
</comment>
<proteinExistence type="predicted"/>